<feature type="region of interest" description="Disordered" evidence="2">
    <location>
        <begin position="1"/>
        <end position="40"/>
    </location>
</feature>
<evidence type="ECO:0000256" key="1">
    <source>
        <dbReference type="ARBA" id="ARBA00011353"/>
    </source>
</evidence>
<organism evidence="4 5">
    <name type="scientific">Blastomyces percursus</name>
    <dbReference type="NCBI Taxonomy" id="1658174"/>
    <lineage>
        <taxon>Eukaryota</taxon>
        <taxon>Fungi</taxon>
        <taxon>Dikarya</taxon>
        <taxon>Ascomycota</taxon>
        <taxon>Pezizomycotina</taxon>
        <taxon>Eurotiomycetes</taxon>
        <taxon>Eurotiomycetidae</taxon>
        <taxon>Onygenales</taxon>
        <taxon>Ajellomycetaceae</taxon>
        <taxon>Blastomyces</taxon>
    </lineage>
</organism>
<sequence>MSFRPANVGPIPDGPIVVDGSTEIVHGGEPTSESAGGQTSPPLLPAREALTYHGDVLDGMADHGRASLTPREVPETPPPLPWTKWALPPAHPTTAFLHIQGVGLKSRLAMPVRHRRSVKKILDSRIRMRKGKPPRLEYRVAWRPTWQPRSDLIPGCEELVKEFHAEWKDERPSLTTLTGHMRFKQKRRSRRGSGRKIVNSKSIG</sequence>
<dbReference type="InterPro" id="IPR000953">
    <property type="entry name" value="Chromo/chromo_shadow_dom"/>
</dbReference>
<reference evidence="4 5" key="1">
    <citation type="submission" date="2015-08" db="EMBL/GenBank/DDBJ databases">
        <title>Emmonsia species relationships and genome sequence.</title>
        <authorList>
            <person name="Cuomo C.A."/>
            <person name="Schwartz I.S."/>
            <person name="Kenyon C."/>
            <person name="De Hoog G.S."/>
            <person name="Govender N.P."/>
            <person name="Botha A."/>
            <person name="Moreno L."/>
            <person name="De Vries M."/>
            <person name="Munoz J.F."/>
            <person name="Stielow J.B."/>
        </authorList>
    </citation>
    <scope>NUCLEOTIDE SEQUENCE [LARGE SCALE GENOMIC DNA]</scope>
    <source>
        <strain evidence="4 5">EI222</strain>
    </source>
</reference>
<protein>
    <recommendedName>
        <fullName evidence="3">Chromo domain-containing protein</fullName>
    </recommendedName>
</protein>
<evidence type="ECO:0000313" key="5">
    <source>
        <dbReference type="Proteomes" id="UP000242791"/>
    </source>
</evidence>
<keyword evidence="5" id="KW-1185">Reference proteome</keyword>
<dbReference type="VEuPathDB" id="FungiDB:ACJ73_06493"/>
<evidence type="ECO:0000256" key="2">
    <source>
        <dbReference type="SAM" id="MobiDB-lite"/>
    </source>
</evidence>
<feature type="compositionally biased region" description="Basic residues" evidence="2">
    <location>
        <begin position="182"/>
        <end position="194"/>
    </location>
</feature>
<dbReference type="Gene3D" id="2.40.50.40">
    <property type="match status" value="1"/>
</dbReference>
<comment type="caution">
    <text evidence="4">The sequence shown here is derived from an EMBL/GenBank/DDBJ whole genome shotgun (WGS) entry which is preliminary data.</text>
</comment>
<dbReference type="STRING" id="1658174.A0A1J9R0Z7"/>
<proteinExistence type="predicted"/>
<dbReference type="EMBL" id="LGTZ01001151">
    <property type="protein sequence ID" value="OJD22159.1"/>
    <property type="molecule type" value="Genomic_DNA"/>
</dbReference>
<feature type="region of interest" description="Disordered" evidence="2">
    <location>
        <begin position="182"/>
        <end position="204"/>
    </location>
</feature>
<dbReference type="InterPro" id="IPR016197">
    <property type="entry name" value="Chromo-like_dom_sf"/>
</dbReference>
<gene>
    <name evidence="4" type="ORF">ACJ73_06493</name>
</gene>
<dbReference type="Proteomes" id="UP000242791">
    <property type="component" value="Unassembled WGS sequence"/>
</dbReference>
<dbReference type="GO" id="GO:0006338">
    <property type="term" value="P:chromatin remodeling"/>
    <property type="evidence" value="ECO:0007669"/>
    <property type="project" value="UniProtKB-ARBA"/>
</dbReference>
<feature type="domain" description="Chromo" evidence="3">
    <location>
        <begin position="116"/>
        <end position="175"/>
    </location>
</feature>
<dbReference type="SUPFAM" id="SSF54160">
    <property type="entry name" value="Chromo domain-like"/>
    <property type="match status" value="1"/>
</dbReference>
<dbReference type="CDD" id="cd00024">
    <property type="entry name" value="CD_CSD"/>
    <property type="match status" value="1"/>
</dbReference>
<accession>A0A1J9R0Z7</accession>
<dbReference type="AlphaFoldDB" id="A0A1J9R0Z7"/>
<evidence type="ECO:0000313" key="4">
    <source>
        <dbReference type="EMBL" id="OJD22159.1"/>
    </source>
</evidence>
<feature type="compositionally biased region" description="Polar residues" evidence="2">
    <location>
        <begin position="31"/>
        <end position="40"/>
    </location>
</feature>
<dbReference type="OrthoDB" id="4187800at2759"/>
<name>A0A1J9R0Z7_9EURO</name>
<evidence type="ECO:0000259" key="3">
    <source>
        <dbReference type="PROSITE" id="PS50013"/>
    </source>
</evidence>
<comment type="subunit">
    <text evidence="1">Component of the NuA4 histone acetyltransferase complex.</text>
</comment>
<dbReference type="PROSITE" id="PS50013">
    <property type="entry name" value="CHROMO_2"/>
    <property type="match status" value="1"/>
</dbReference>